<reference evidence="1 2" key="1">
    <citation type="submission" date="2023-11" db="EMBL/GenBank/DDBJ databases">
        <title>Halocaridina rubra genome assembly.</title>
        <authorList>
            <person name="Smith C."/>
        </authorList>
    </citation>
    <scope>NUCLEOTIDE SEQUENCE [LARGE SCALE GENOMIC DNA]</scope>
    <source>
        <strain evidence="1">EP-1</strain>
        <tissue evidence="1">Whole</tissue>
    </source>
</reference>
<proteinExistence type="predicted"/>
<name>A0AAN8X572_HALRR</name>
<comment type="caution">
    <text evidence="1">The sequence shown here is derived from an EMBL/GenBank/DDBJ whole genome shotgun (WGS) entry which is preliminary data.</text>
</comment>
<evidence type="ECO:0000313" key="2">
    <source>
        <dbReference type="Proteomes" id="UP001381693"/>
    </source>
</evidence>
<gene>
    <name evidence="1" type="ORF">SK128_018413</name>
</gene>
<keyword evidence="2" id="KW-1185">Reference proteome</keyword>
<protein>
    <submittedName>
        <fullName evidence="1">Uncharacterized protein</fullName>
    </submittedName>
</protein>
<dbReference type="Proteomes" id="UP001381693">
    <property type="component" value="Unassembled WGS sequence"/>
</dbReference>
<evidence type="ECO:0000313" key="1">
    <source>
        <dbReference type="EMBL" id="KAK7074263.1"/>
    </source>
</evidence>
<sequence>MNENNLFTNFFCSKAIDPELRKSWLEKHLKAVINDFQKTHGQLLESFFTLDDLLANVKIYVMHHVTSLIDTLLDDLSIAVNIEKVKKLRNYASCGDISFPSFRTWARELDLPEKTIEELYSPDQVTVYVCEALQTKSSRDRLSKDLPSIEESLNVVRKRVREENARTLRVVIFKGVSDFAAQHWKDSYYKVHNPLVMPMSQEEIIEAAQSRGIEVTYDTFAQTYRYNSKVGLLRNACQIPGCPHYLQPHNNFNQHISVEREQEQFPHAIHLISNTFYSQGINSVIQEVTSGNHTGTQNRRRPTPPLESSLVPLMEQLGTLLNHYAATSQK</sequence>
<dbReference type="AlphaFoldDB" id="A0AAN8X572"/>
<organism evidence="1 2">
    <name type="scientific">Halocaridina rubra</name>
    <name type="common">Hawaiian red shrimp</name>
    <dbReference type="NCBI Taxonomy" id="373956"/>
    <lineage>
        <taxon>Eukaryota</taxon>
        <taxon>Metazoa</taxon>
        <taxon>Ecdysozoa</taxon>
        <taxon>Arthropoda</taxon>
        <taxon>Crustacea</taxon>
        <taxon>Multicrustacea</taxon>
        <taxon>Malacostraca</taxon>
        <taxon>Eumalacostraca</taxon>
        <taxon>Eucarida</taxon>
        <taxon>Decapoda</taxon>
        <taxon>Pleocyemata</taxon>
        <taxon>Caridea</taxon>
        <taxon>Atyoidea</taxon>
        <taxon>Atyidae</taxon>
        <taxon>Halocaridina</taxon>
    </lineage>
</organism>
<dbReference type="EMBL" id="JAXCGZ010011702">
    <property type="protein sequence ID" value="KAK7074263.1"/>
    <property type="molecule type" value="Genomic_DNA"/>
</dbReference>
<accession>A0AAN8X572</accession>